<dbReference type="InterPro" id="IPR051537">
    <property type="entry name" value="DNA_Adenine_Mtase"/>
</dbReference>
<dbReference type="PANTHER" id="PTHR42933:SF1">
    <property type="entry name" value="SITE-SPECIFIC DNA-METHYLTRANSFERASE (ADENINE-SPECIFIC)"/>
    <property type="match status" value="1"/>
</dbReference>
<dbReference type="Pfam" id="PF02384">
    <property type="entry name" value="N6_Mtase"/>
    <property type="match status" value="1"/>
</dbReference>
<evidence type="ECO:0000256" key="2">
    <source>
        <dbReference type="ARBA" id="ARBA00011900"/>
    </source>
</evidence>
<keyword evidence="3 12" id="KW-0489">Methyltransferase</keyword>
<evidence type="ECO:0000259" key="11">
    <source>
        <dbReference type="Pfam" id="PF12161"/>
    </source>
</evidence>
<dbReference type="eggNOG" id="COG0286">
    <property type="taxonomic scope" value="Bacteria"/>
</dbReference>
<organism evidence="12 13">
    <name type="scientific">Ureaplasma diversum NCTC 246</name>
    <dbReference type="NCBI Taxonomy" id="1188241"/>
    <lineage>
        <taxon>Bacteria</taxon>
        <taxon>Bacillati</taxon>
        <taxon>Mycoplasmatota</taxon>
        <taxon>Mycoplasmoidales</taxon>
        <taxon>Mycoplasmoidaceae</taxon>
        <taxon>Ureaplasma</taxon>
    </lineage>
</organism>
<evidence type="ECO:0000256" key="6">
    <source>
        <dbReference type="ARBA" id="ARBA00022747"/>
    </source>
</evidence>
<evidence type="ECO:0000256" key="3">
    <source>
        <dbReference type="ARBA" id="ARBA00022603"/>
    </source>
</evidence>
<evidence type="ECO:0000256" key="4">
    <source>
        <dbReference type="ARBA" id="ARBA00022679"/>
    </source>
</evidence>
<comment type="caution">
    <text evidence="12">The sequence shown here is derived from an EMBL/GenBank/DDBJ whole genome shotgun (WGS) entry which is preliminary data.</text>
</comment>
<feature type="domain" description="DNA methylase adenine-specific" evidence="10">
    <location>
        <begin position="195"/>
        <end position="502"/>
    </location>
</feature>
<proteinExistence type="inferred from homology"/>
<dbReference type="InterPro" id="IPR002052">
    <property type="entry name" value="DNA_methylase_N6_adenine_CS"/>
</dbReference>
<feature type="coiled-coil region" evidence="8">
    <location>
        <begin position="506"/>
        <end position="533"/>
    </location>
</feature>
<name>A0A084F0M4_9BACT</name>
<dbReference type="GO" id="GO:0003677">
    <property type="term" value="F:DNA binding"/>
    <property type="evidence" value="ECO:0007669"/>
    <property type="project" value="InterPro"/>
</dbReference>
<dbReference type="Proteomes" id="UP000028537">
    <property type="component" value="Unassembled WGS sequence"/>
</dbReference>
<evidence type="ECO:0000313" key="12">
    <source>
        <dbReference type="EMBL" id="KEZ23766.1"/>
    </source>
</evidence>
<accession>A0A084F0M4</accession>
<dbReference type="SUPFAM" id="SSF53335">
    <property type="entry name" value="S-adenosyl-L-methionine-dependent methyltransferases"/>
    <property type="match status" value="1"/>
</dbReference>
<dbReference type="InterPro" id="IPR004546">
    <property type="entry name" value="Restrct_endonuc_T1M"/>
</dbReference>
<dbReference type="PANTHER" id="PTHR42933">
    <property type="entry name" value="SLR6095 PROTEIN"/>
    <property type="match status" value="1"/>
</dbReference>
<comment type="similarity">
    <text evidence="1">Belongs to the N(4)/N(6)-methyltransferase family.</text>
</comment>
<keyword evidence="6" id="KW-0680">Restriction system</keyword>
<dbReference type="NCBIfam" id="TIGR00497">
    <property type="entry name" value="hsdM"/>
    <property type="match status" value="1"/>
</dbReference>
<keyword evidence="8" id="KW-0175">Coiled coil</keyword>
<dbReference type="InterPro" id="IPR022749">
    <property type="entry name" value="D12N6_MeTrfase_N"/>
</dbReference>
<dbReference type="Gene3D" id="3.40.50.150">
    <property type="entry name" value="Vaccinia Virus protein VP39"/>
    <property type="match status" value="1"/>
</dbReference>
<dbReference type="CDD" id="cd02440">
    <property type="entry name" value="AdoMet_MTases"/>
    <property type="match status" value="1"/>
</dbReference>
<dbReference type="AlphaFoldDB" id="A0A084F0M4"/>
<evidence type="ECO:0000259" key="10">
    <source>
        <dbReference type="Pfam" id="PF02384"/>
    </source>
</evidence>
<dbReference type="GO" id="GO:0032259">
    <property type="term" value="P:methylation"/>
    <property type="evidence" value="ECO:0007669"/>
    <property type="project" value="UniProtKB-KW"/>
</dbReference>
<dbReference type="RefSeq" id="WP_081847798.1">
    <property type="nucleotide sequence ID" value="NZ_JFDP01000036.1"/>
</dbReference>
<dbReference type="InterPro" id="IPR003356">
    <property type="entry name" value="DNA_methylase_A-5"/>
</dbReference>
<evidence type="ECO:0000313" key="13">
    <source>
        <dbReference type="Proteomes" id="UP000028537"/>
    </source>
</evidence>
<dbReference type="Gene3D" id="1.20.1260.30">
    <property type="match status" value="1"/>
</dbReference>
<dbReference type="Pfam" id="PF12161">
    <property type="entry name" value="HsdM_N"/>
    <property type="match status" value="1"/>
</dbReference>
<dbReference type="PRINTS" id="PR00507">
    <property type="entry name" value="N12N6MTFRASE"/>
</dbReference>
<dbReference type="GO" id="GO:0009307">
    <property type="term" value="P:DNA restriction-modification system"/>
    <property type="evidence" value="ECO:0007669"/>
    <property type="project" value="UniProtKB-KW"/>
</dbReference>
<evidence type="ECO:0000256" key="9">
    <source>
        <dbReference type="SAM" id="MobiDB-lite"/>
    </source>
</evidence>
<dbReference type="EC" id="2.1.1.72" evidence="2"/>
<comment type="catalytic activity">
    <reaction evidence="7">
        <text>a 2'-deoxyadenosine in DNA + S-adenosyl-L-methionine = an N(6)-methyl-2'-deoxyadenosine in DNA + S-adenosyl-L-homocysteine + H(+)</text>
        <dbReference type="Rhea" id="RHEA:15197"/>
        <dbReference type="Rhea" id="RHEA-COMP:12418"/>
        <dbReference type="Rhea" id="RHEA-COMP:12419"/>
        <dbReference type="ChEBI" id="CHEBI:15378"/>
        <dbReference type="ChEBI" id="CHEBI:57856"/>
        <dbReference type="ChEBI" id="CHEBI:59789"/>
        <dbReference type="ChEBI" id="CHEBI:90615"/>
        <dbReference type="ChEBI" id="CHEBI:90616"/>
        <dbReference type="EC" id="2.1.1.72"/>
    </reaction>
</comment>
<keyword evidence="4 12" id="KW-0808">Transferase</keyword>
<feature type="compositionally biased region" description="Low complexity" evidence="9">
    <location>
        <begin position="1"/>
        <end position="20"/>
    </location>
</feature>
<dbReference type="InterPro" id="IPR029063">
    <property type="entry name" value="SAM-dependent_MTases_sf"/>
</dbReference>
<keyword evidence="13" id="KW-1185">Reference proteome</keyword>
<gene>
    <name evidence="12" type="primary">hsdM-1</name>
    <name evidence="12" type="ORF">UDIV_2220</name>
</gene>
<reference evidence="12 13" key="1">
    <citation type="submission" date="2014-02" db="EMBL/GenBank/DDBJ databases">
        <title>Genome sequence of Ureaplasma diversum strain 246.</title>
        <authorList>
            <person name="Sirand-Pugnet P."/>
            <person name="Breton M."/>
            <person name="Dordet-Frisoni E."/>
            <person name="Baranowski E."/>
            <person name="Barre A."/>
            <person name="Couture C."/>
            <person name="Dupuy V."/>
            <person name="Gaurivaud P."/>
            <person name="Jacob D."/>
            <person name="Lemaitre C."/>
            <person name="Manso-Silvan L."/>
            <person name="Nikolski M."/>
            <person name="Nouvel L.-X."/>
            <person name="Poumarat F."/>
            <person name="Tardy F."/>
            <person name="Thebault P."/>
            <person name="Theil S."/>
            <person name="Citti C."/>
            <person name="Thiaucourt F."/>
            <person name="Blanchard A."/>
        </authorList>
    </citation>
    <scope>NUCLEOTIDE SEQUENCE [LARGE SCALE GENOMIC DNA]</scope>
    <source>
        <strain evidence="12 13">NCTC 246</strain>
    </source>
</reference>
<dbReference type="OrthoDB" id="9814572at2"/>
<feature type="domain" description="N6 adenine-specific DNA methyltransferase N-terminal" evidence="11">
    <location>
        <begin position="29"/>
        <end position="181"/>
    </location>
</feature>
<evidence type="ECO:0000256" key="8">
    <source>
        <dbReference type="SAM" id="Coils"/>
    </source>
</evidence>
<dbReference type="PROSITE" id="PS00092">
    <property type="entry name" value="N6_MTASE"/>
    <property type="match status" value="1"/>
</dbReference>
<dbReference type="EMBL" id="JFDP01000036">
    <property type="protein sequence ID" value="KEZ23766.1"/>
    <property type="molecule type" value="Genomic_DNA"/>
</dbReference>
<dbReference type="GO" id="GO:0008170">
    <property type="term" value="F:N-methyltransferase activity"/>
    <property type="evidence" value="ECO:0007669"/>
    <property type="project" value="InterPro"/>
</dbReference>
<evidence type="ECO:0000256" key="1">
    <source>
        <dbReference type="ARBA" id="ARBA00006594"/>
    </source>
</evidence>
<evidence type="ECO:0000256" key="7">
    <source>
        <dbReference type="ARBA" id="ARBA00047942"/>
    </source>
</evidence>
<protein>
    <recommendedName>
        <fullName evidence="2">site-specific DNA-methyltransferase (adenine-specific)</fullName>
        <ecNumber evidence="2">2.1.1.72</ecNumber>
    </recommendedName>
</protein>
<evidence type="ECO:0000256" key="5">
    <source>
        <dbReference type="ARBA" id="ARBA00022691"/>
    </source>
</evidence>
<feature type="region of interest" description="Disordered" evidence="9">
    <location>
        <begin position="1"/>
        <end position="22"/>
    </location>
</feature>
<dbReference type="InterPro" id="IPR038333">
    <property type="entry name" value="T1MK-like_N_sf"/>
</dbReference>
<sequence length="537" mass="60543">MNNNSNNNTTNSNTNSSTNSIGSAQRDELHKNIWAIADEVRGAVDGWDFKQYVLGILFYRFISENITTYFNKAEHAAGNLDFNYANISDEQAKELFEPGTVDEKGFFIKPSELFCNVAKEAEKNQNLNVDLDTIFKNVEKSAIGHPSESNIKGLFDDIDTTSNRLGHTVSQKNDRLAKILKGIANIKYENLEDNEIDTLGDAYEFLISNYASNAGKSGGEFFTPQSVSKLLAKLAVQNKETINKVYDPTCGSGSLLLQVSKQFNKQIEQGFFGQEINQTTYNLARMNMFLHNVNYDHFSIKCGDTLLDPLHNNDKPFDVIVSNPPYSIKWIGDNNPALTNDLRFAPPGVLAPKSYADYAFILHSYYYLSSRGTAAIVCFPGIFYRLNAELKIRQYLIKVNAIDCVIQLPPNLFFGTSIATCVLVLAKNKKDNNVLFIDASNEFVKETNNNILSEENILKIVDAYNKREDIAHFSRNVSENEIVENGYNLSVSTYVEKEDTNEKIDIEVLNQQIDEIIKKIDDLRVAINQITKQLQNH</sequence>
<dbReference type="GO" id="GO:0009007">
    <property type="term" value="F:site-specific DNA-methyltransferase (adenine-specific) activity"/>
    <property type="evidence" value="ECO:0007669"/>
    <property type="project" value="UniProtKB-EC"/>
</dbReference>
<keyword evidence="5" id="KW-0949">S-adenosyl-L-methionine</keyword>